<dbReference type="RefSeq" id="XP_003870660.1">
    <property type="nucleotide sequence ID" value="XM_003870611.1"/>
</dbReference>
<gene>
    <name evidence="3" type="ORF">CORT_0F03070</name>
</gene>
<dbReference type="eggNOG" id="ENOG502R1XI">
    <property type="taxonomic scope" value="Eukaryota"/>
</dbReference>
<dbReference type="SUPFAM" id="SSF48350">
    <property type="entry name" value="GTPase activation domain, GAP"/>
    <property type="match status" value="1"/>
</dbReference>
<dbReference type="EMBL" id="HE681724">
    <property type="protein sequence ID" value="CCG24531.1"/>
    <property type="molecule type" value="Genomic_DNA"/>
</dbReference>
<evidence type="ECO:0000259" key="2">
    <source>
        <dbReference type="SMART" id="SM00324"/>
    </source>
</evidence>
<name>H8X8Q6_CANO9</name>
<feature type="domain" description="Rho-GAP" evidence="2">
    <location>
        <begin position="538"/>
        <end position="739"/>
    </location>
</feature>
<dbReference type="Pfam" id="PF00620">
    <property type="entry name" value="RhoGAP"/>
    <property type="match status" value="1"/>
</dbReference>
<proteinExistence type="predicted"/>
<sequence length="852" mass="97722">MQPFANSYWTPDYISGLRNLQSYTYVSLNQLHDFRKLIFNYLKYFHSNSEYLNKTSNELASTESFSGKIGEIPKYYSCIEMFRNEMLGESTTLLQLASSIDKFVLDDLTNYLKHHESSIKKEFSRLEELYEEYLTLSQKMEKSKSKYFDELRLREVSQPQVNEQERPQDGDDYDYSDDESYFEEDSQNSIRRQIDADLKFPLHVGTVIFETIEEFQVILAQIIAETPTVKRKIPIPGYKNDLFASESLCEALNDLRIKGLKPTRSNFEKFGQSLVTLKLLNPTNIFQKRFKSEGVWFEWSDLAIHVSQFHEESTPSTPVKQLTPSNRKVSSPSSRFMSDMAETTTRFNSMFNNVKSSIMKKNHEEIVSDIIDQYNEQNLELQESAYLLQKGFSDLVQYLEKFETTKVQIIYSSSAKLSQIIQKFHLQQFNQIQACGKGIAELNKQQNYEHDLSLHLDKSSTGVLFSLTTEAAFSPQSLKYQFDLFEDISAQLSMGQVTGDCPASIFSTPFMVHRLREVIESHKDDDLKSIWLQSLDMQSAWKIKQDITHVISQCSLPTDKTGKEQKVHIINDVLKYFEEKKAGDAIIFFKSWLLELKDSVIPFTAFDSVINLYDGEHTDTSLVKVLSSLPRCNLACLLSITEHLSKIFELDVFENYGTSDKLSEKPSKDASELQLASKNLNNMDAIGSIPFVHLIMRPSSVKYKTGFKPPLDQYIQFLGELLKVETRAALFEKLIEHETKYKQKKESELKAGLQIKKVPLIEVPTSRHENEPSDKSDEGSVTPTKQKHFAAKDLKAPNPINADAFTLRPFKTKTTPLPSPRNSPKHGLRENGDENRSRSSSVLGATIDVQFN</sequence>
<evidence type="ECO:0000256" key="1">
    <source>
        <dbReference type="SAM" id="MobiDB-lite"/>
    </source>
</evidence>
<dbReference type="KEGG" id="cot:CORT_0F03070"/>
<dbReference type="GO" id="GO:0007165">
    <property type="term" value="P:signal transduction"/>
    <property type="evidence" value="ECO:0007669"/>
    <property type="project" value="InterPro"/>
</dbReference>
<dbReference type="SMART" id="SM00324">
    <property type="entry name" value="RhoGAP"/>
    <property type="match status" value="1"/>
</dbReference>
<evidence type="ECO:0000313" key="4">
    <source>
        <dbReference type="Proteomes" id="UP000005018"/>
    </source>
</evidence>
<feature type="region of interest" description="Disordered" evidence="1">
    <location>
        <begin position="158"/>
        <end position="179"/>
    </location>
</feature>
<feature type="compositionally biased region" description="Polar residues" evidence="1">
    <location>
        <begin position="838"/>
        <end position="852"/>
    </location>
</feature>
<protein>
    <recommendedName>
        <fullName evidence="2">Rho-GAP domain-containing protein</fullName>
    </recommendedName>
</protein>
<dbReference type="SUPFAM" id="SSF103657">
    <property type="entry name" value="BAR/IMD domain-like"/>
    <property type="match status" value="1"/>
</dbReference>
<dbReference type="Proteomes" id="UP000005018">
    <property type="component" value="Chromosome 6"/>
</dbReference>
<dbReference type="Gene3D" id="1.10.555.10">
    <property type="entry name" value="Rho GTPase activation protein"/>
    <property type="match status" value="1"/>
</dbReference>
<dbReference type="Gene3D" id="1.20.1270.60">
    <property type="entry name" value="Arfaptin homology (AH) domain/BAR domain"/>
    <property type="match status" value="1"/>
</dbReference>
<dbReference type="InterPro" id="IPR008936">
    <property type="entry name" value="Rho_GTPase_activation_prot"/>
</dbReference>
<organism evidence="3 4">
    <name type="scientific">Candida orthopsilosis (strain 90-125)</name>
    <name type="common">Yeast</name>
    <dbReference type="NCBI Taxonomy" id="1136231"/>
    <lineage>
        <taxon>Eukaryota</taxon>
        <taxon>Fungi</taxon>
        <taxon>Dikarya</taxon>
        <taxon>Ascomycota</taxon>
        <taxon>Saccharomycotina</taxon>
        <taxon>Pichiomycetes</taxon>
        <taxon>Debaryomycetaceae</taxon>
        <taxon>Candida/Lodderomyces clade</taxon>
        <taxon>Candida</taxon>
    </lineage>
</organism>
<accession>H8X8Q6</accession>
<evidence type="ECO:0000313" key="3">
    <source>
        <dbReference type="EMBL" id="CCG24531.1"/>
    </source>
</evidence>
<feature type="compositionally biased region" description="Basic and acidic residues" evidence="1">
    <location>
        <begin position="765"/>
        <end position="778"/>
    </location>
</feature>
<dbReference type="OrthoDB" id="2155291at2759"/>
<dbReference type="InterPro" id="IPR027267">
    <property type="entry name" value="AH/BAR_dom_sf"/>
</dbReference>
<dbReference type="GeneID" id="14541647"/>
<dbReference type="HOGENOM" id="CLU_334934_0_0_1"/>
<feature type="compositionally biased region" description="Polar residues" evidence="1">
    <location>
        <begin position="812"/>
        <end position="822"/>
    </location>
</feature>
<keyword evidence="4" id="KW-1185">Reference proteome</keyword>
<feature type="region of interest" description="Disordered" evidence="1">
    <location>
        <begin position="760"/>
        <end position="852"/>
    </location>
</feature>
<dbReference type="AlphaFoldDB" id="H8X8Q6"/>
<dbReference type="InterPro" id="IPR000198">
    <property type="entry name" value="RhoGAP_dom"/>
</dbReference>
<feature type="region of interest" description="Disordered" evidence="1">
    <location>
        <begin position="314"/>
        <end position="335"/>
    </location>
</feature>
<reference evidence="3 4" key="1">
    <citation type="journal article" date="2012" name="PLoS ONE">
        <title>Sequence and analysis of the genome of the pathogenic yeast Candida orthopsilosis.</title>
        <authorList>
            <person name="Riccombeni A."/>
            <person name="Vidanes G."/>
            <person name="Proux-Wera E."/>
            <person name="Wolfe K.H."/>
            <person name="Butler G."/>
        </authorList>
    </citation>
    <scope>NUCLEOTIDE SEQUENCE [LARGE SCALE GENOMIC DNA]</scope>
    <source>
        <strain evidence="3 4">Co 90-125</strain>
    </source>
</reference>
<feature type="compositionally biased region" description="Basic and acidic residues" evidence="1">
    <location>
        <begin position="827"/>
        <end position="837"/>
    </location>
</feature>
<feature type="compositionally biased region" description="Acidic residues" evidence="1">
    <location>
        <begin position="170"/>
        <end position="179"/>
    </location>
</feature>